<dbReference type="Proteomes" id="UP001179280">
    <property type="component" value="Unassembled WGS sequence"/>
</dbReference>
<dbReference type="RefSeq" id="WP_204468169.1">
    <property type="nucleotide sequence ID" value="NZ_JAFBCV010000014.1"/>
</dbReference>
<accession>A0ABS2SZ43</accession>
<reference evidence="2" key="1">
    <citation type="submission" date="2021-01" db="EMBL/GenBank/DDBJ databases">
        <title>Genomic Encyclopedia of Type Strains, Phase IV (KMG-IV): sequencing the most valuable type-strain genomes for metagenomic binning, comparative biology and taxonomic classification.</title>
        <authorList>
            <person name="Goeker M."/>
        </authorList>
    </citation>
    <scope>NUCLEOTIDE SEQUENCE</scope>
    <source>
        <strain evidence="2">DSM 21943</strain>
    </source>
</reference>
<feature type="domain" description="Carboxymuconolactone decarboxylase-like" evidence="1">
    <location>
        <begin position="30"/>
        <end position="110"/>
    </location>
</feature>
<dbReference type="EMBL" id="JAFBCV010000014">
    <property type="protein sequence ID" value="MBM7840530.1"/>
    <property type="molecule type" value="Genomic_DNA"/>
</dbReference>
<dbReference type="Gene3D" id="1.20.1290.10">
    <property type="entry name" value="AhpD-like"/>
    <property type="match status" value="1"/>
</dbReference>
<evidence type="ECO:0000313" key="2">
    <source>
        <dbReference type="EMBL" id="MBM7840530.1"/>
    </source>
</evidence>
<evidence type="ECO:0000259" key="1">
    <source>
        <dbReference type="Pfam" id="PF02627"/>
    </source>
</evidence>
<dbReference type="InterPro" id="IPR003779">
    <property type="entry name" value="CMD-like"/>
</dbReference>
<evidence type="ECO:0000313" key="3">
    <source>
        <dbReference type="Proteomes" id="UP001179280"/>
    </source>
</evidence>
<dbReference type="SUPFAM" id="SSF69118">
    <property type="entry name" value="AhpD-like"/>
    <property type="match status" value="1"/>
</dbReference>
<comment type="caution">
    <text evidence="2">The sequence shown here is derived from an EMBL/GenBank/DDBJ whole genome shotgun (WGS) entry which is preliminary data.</text>
</comment>
<organism evidence="2 3">
    <name type="scientific">Shouchella xiaoxiensis</name>
    <dbReference type="NCBI Taxonomy" id="766895"/>
    <lineage>
        <taxon>Bacteria</taxon>
        <taxon>Bacillati</taxon>
        <taxon>Bacillota</taxon>
        <taxon>Bacilli</taxon>
        <taxon>Bacillales</taxon>
        <taxon>Bacillaceae</taxon>
        <taxon>Shouchella</taxon>
    </lineage>
</organism>
<name>A0ABS2SZ43_9BACI</name>
<dbReference type="PANTHER" id="PTHR33930">
    <property type="entry name" value="ALKYL HYDROPEROXIDE REDUCTASE AHPD"/>
    <property type="match status" value="1"/>
</dbReference>
<proteinExistence type="predicted"/>
<gene>
    <name evidence="2" type="ORF">JOC54_003822</name>
</gene>
<protein>
    <submittedName>
        <fullName evidence="2">AhpD family alkylhydroperoxidase</fullName>
    </submittedName>
</protein>
<dbReference type="PANTHER" id="PTHR33930:SF2">
    <property type="entry name" value="BLR3452 PROTEIN"/>
    <property type="match status" value="1"/>
</dbReference>
<dbReference type="InterPro" id="IPR029032">
    <property type="entry name" value="AhpD-like"/>
</dbReference>
<keyword evidence="3" id="KW-1185">Reference proteome</keyword>
<sequence>MNREGHTSTEHHMMQYKKGVGSFEEKMPIFAEKYNEFTEQCFNEGALSKKHKHLIALGMSIHAQDEYCIIYHTKGCLDNGCSEEELLETVSVATAFGSGAALSQGATLVQEAFRELGNDLQ</sequence>
<dbReference type="Pfam" id="PF02627">
    <property type="entry name" value="CMD"/>
    <property type="match status" value="1"/>
</dbReference>